<reference evidence="2 3" key="1">
    <citation type="journal article" date="2016" name="Nat. Commun.">
        <title>Thousands of microbial genomes shed light on interconnected biogeochemical processes in an aquifer system.</title>
        <authorList>
            <person name="Anantharaman K."/>
            <person name="Brown C.T."/>
            <person name="Hug L.A."/>
            <person name="Sharon I."/>
            <person name="Castelle C.J."/>
            <person name="Probst A.J."/>
            <person name="Thomas B.C."/>
            <person name="Singh A."/>
            <person name="Wilkins M.J."/>
            <person name="Karaoz U."/>
            <person name="Brodie E.L."/>
            <person name="Williams K.H."/>
            <person name="Hubbard S.S."/>
            <person name="Banfield J.F."/>
        </authorList>
    </citation>
    <scope>NUCLEOTIDE SEQUENCE [LARGE SCALE GENOMIC DNA]</scope>
</reference>
<gene>
    <name evidence="2" type="ORF">A3J56_02050</name>
</gene>
<protein>
    <recommendedName>
        <fullName evidence="1">Integrase catalytic domain-containing protein</fullName>
    </recommendedName>
</protein>
<dbReference type="PANTHER" id="PTHR35004:SF7">
    <property type="entry name" value="INTEGRASE PROTEIN"/>
    <property type="match status" value="1"/>
</dbReference>
<dbReference type="SUPFAM" id="SSF53098">
    <property type="entry name" value="Ribonuclease H-like"/>
    <property type="match status" value="1"/>
</dbReference>
<dbReference type="AlphaFoldDB" id="A0A1F5WDU9"/>
<accession>A0A1F5WDU9</accession>
<dbReference type="InterPro" id="IPR001584">
    <property type="entry name" value="Integrase_cat-core"/>
</dbReference>
<proteinExistence type="predicted"/>
<dbReference type="Pfam" id="PF13683">
    <property type="entry name" value="rve_3"/>
    <property type="match status" value="1"/>
</dbReference>
<evidence type="ECO:0000313" key="2">
    <source>
        <dbReference type="EMBL" id="OGF73899.1"/>
    </source>
</evidence>
<organism evidence="2 3">
    <name type="scientific">Candidatus Giovannonibacteria bacterium RIFCSPHIGHO2_02_FULL_46_20</name>
    <dbReference type="NCBI Taxonomy" id="1798338"/>
    <lineage>
        <taxon>Bacteria</taxon>
        <taxon>Candidatus Giovannoniibacteriota</taxon>
    </lineage>
</organism>
<name>A0A1F5WDU9_9BACT</name>
<dbReference type="GO" id="GO:0015074">
    <property type="term" value="P:DNA integration"/>
    <property type="evidence" value="ECO:0007669"/>
    <property type="project" value="InterPro"/>
</dbReference>
<dbReference type="Gene3D" id="3.30.420.10">
    <property type="entry name" value="Ribonuclease H-like superfamily/Ribonuclease H"/>
    <property type="match status" value="1"/>
</dbReference>
<dbReference type="PROSITE" id="PS50994">
    <property type="entry name" value="INTEGRASE"/>
    <property type="match status" value="1"/>
</dbReference>
<dbReference type="InterPro" id="IPR036397">
    <property type="entry name" value="RNaseH_sf"/>
</dbReference>
<dbReference type="GO" id="GO:0003676">
    <property type="term" value="F:nucleic acid binding"/>
    <property type="evidence" value="ECO:0007669"/>
    <property type="project" value="InterPro"/>
</dbReference>
<feature type="domain" description="Integrase catalytic" evidence="1">
    <location>
        <begin position="62"/>
        <end position="217"/>
    </location>
</feature>
<evidence type="ECO:0000259" key="1">
    <source>
        <dbReference type="PROSITE" id="PS50994"/>
    </source>
</evidence>
<dbReference type="Proteomes" id="UP000178406">
    <property type="component" value="Unassembled WGS sequence"/>
</dbReference>
<dbReference type="InterPro" id="IPR012337">
    <property type="entry name" value="RNaseH-like_sf"/>
</dbReference>
<sequence>MIWKITTKRKEIKRSAEVVHQELLNDGVVVSISSVKRTLDRWGLLNKRSPWKRYHVPMPRPYVEKPGDLVQVDTIHLMKTEKERIYVFTLLDVYSRWTYARAYERINTRVAIHFLALARIHAPFSFYHLQSDHGPEFSTHFTERVGIAHRHSRVRMPNDNAHLERFNRTLQEECLDALPCDVRAINKALPRYLDYYNNRRLHFGLQLKTPAQMVPSY</sequence>
<comment type="caution">
    <text evidence="2">The sequence shown here is derived from an EMBL/GenBank/DDBJ whole genome shotgun (WGS) entry which is preliminary data.</text>
</comment>
<evidence type="ECO:0000313" key="3">
    <source>
        <dbReference type="Proteomes" id="UP000178406"/>
    </source>
</evidence>
<dbReference type="PANTHER" id="PTHR35004">
    <property type="entry name" value="TRANSPOSASE RV3428C-RELATED"/>
    <property type="match status" value="1"/>
</dbReference>
<dbReference type="EMBL" id="MFHQ01000033">
    <property type="protein sequence ID" value="OGF73899.1"/>
    <property type="molecule type" value="Genomic_DNA"/>
</dbReference>